<dbReference type="Pfam" id="PF13229">
    <property type="entry name" value="Beta_helix"/>
    <property type="match status" value="1"/>
</dbReference>
<dbReference type="SUPFAM" id="SSF51126">
    <property type="entry name" value="Pectin lyase-like"/>
    <property type="match status" value="1"/>
</dbReference>
<accession>A0AAQ3LET0</accession>
<dbReference type="InterPro" id="IPR011050">
    <property type="entry name" value="Pectin_lyase_fold/virulence"/>
</dbReference>
<dbReference type="InterPro" id="IPR012334">
    <property type="entry name" value="Pectin_lyas_fold"/>
</dbReference>
<evidence type="ECO:0000259" key="1">
    <source>
        <dbReference type="Pfam" id="PF12708"/>
    </source>
</evidence>
<name>A0AAQ3LET0_9BACT</name>
<dbReference type="Proteomes" id="UP001304300">
    <property type="component" value="Chromosome"/>
</dbReference>
<dbReference type="KEGG" id="puo:RZN69_09145"/>
<dbReference type="EMBL" id="CP136920">
    <property type="protein sequence ID" value="WOO43254.1"/>
    <property type="molecule type" value="Genomic_DNA"/>
</dbReference>
<organism evidence="3 4">
    <name type="scientific">Rubellicoccus peritrichatus</name>
    <dbReference type="NCBI Taxonomy" id="3080537"/>
    <lineage>
        <taxon>Bacteria</taxon>
        <taxon>Pseudomonadati</taxon>
        <taxon>Verrucomicrobiota</taxon>
        <taxon>Opitutia</taxon>
        <taxon>Puniceicoccales</taxon>
        <taxon>Cerasicoccaceae</taxon>
        <taxon>Rubellicoccus</taxon>
    </lineage>
</organism>
<dbReference type="Pfam" id="PF12708">
    <property type="entry name" value="Pect-lyase_RHGA_epim"/>
    <property type="match status" value="1"/>
</dbReference>
<keyword evidence="4" id="KW-1185">Reference proteome</keyword>
<proteinExistence type="predicted"/>
<sequence>MDSHDNLLTKFGAKGDGETDDTVAFQKAVDALAEKGGGTLCVPDGHYLISHLKMKPFVGLYAHPTWGYRGNSHGATLIEACDPNVNCLIDITGAIGSTIDGLVLLGNRIGKGMHGILNDKSDIGEQEDTQRIERTKVHGFTGCGVKLEKVWCFTIRHNMLSHNVEDGLCQNGWDGFVLDNWLSGNGRAGYGGWECNASVTMTGNRIEWNGAGGIVLRYAYDYNITGNFIDRSFGPAIDIRPQIRDGERNPCHDMTITGNIFRRSGKTAKERLSNTHVYLEGASGIVMVGNQMAAGQDDLGKGRFTPDSCIIYKSLTDCIIKDNVMGKGAMKELNIDLGEHGENLLFKDNIGSILQTTTN</sequence>
<dbReference type="InterPro" id="IPR024535">
    <property type="entry name" value="RHGA/B-epi-like_pectate_lyase"/>
</dbReference>
<gene>
    <name evidence="3" type="ORF">RZN69_09145</name>
</gene>
<dbReference type="RefSeq" id="WP_317835798.1">
    <property type="nucleotide sequence ID" value="NZ_CP136920.1"/>
</dbReference>
<dbReference type="Gene3D" id="2.160.20.10">
    <property type="entry name" value="Single-stranded right-handed beta-helix, Pectin lyase-like"/>
    <property type="match status" value="1"/>
</dbReference>
<protein>
    <submittedName>
        <fullName evidence="3">Right-handed parallel beta-helix repeat-containing protein</fullName>
    </submittedName>
</protein>
<dbReference type="InterPro" id="IPR039448">
    <property type="entry name" value="Beta_helix"/>
</dbReference>
<feature type="domain" description="Rhamnogalacturonase A/B/Epimerase-like pectate lyase" evidence="1">
    <location>
        <begin position="9"/>
        <end position="51"/>
    </location>
</feature>
<dbReference type="AlphaFoldDB" id="A0AAQ3LET0"/>
<evidence type="ECO:0000259" key="2">
    <source>
        <dbReference type="Pfam" id="PF13229"/>
    </source>
</evidence>
<feature type="domain" description="Right handed beta helix" evidence="2">
    <location>
        <begin position="148"/>
        <end position="290"/>
    </location>
</feature>
<evidence type="ECO:0000313" key="3">
    <source>
        <dbReference type="EMBL" id="WOO43254.1"/>
    </source>
</evidence>
<reference evidence="3 4" key="1">
    <citation type="submission" date="2023-10" db="EMBL/GenBank/DDBJ databases">
        <title>Rubellicoccus peritrichatus gen. nov., sp. nov., isolated from an algae of coral reef tank.</title>
        <authorList>
            <person name="Luo J."/>
        </authorList>
    </citation>
    <scope>NUCLEOTIDE SEQUENCE [LARGE SCALE GENOMIC DNA]</scope>
    <source>
        <strain evidence="3 4">CR14</strain>
    </source>
</reference>
<evidence type="ECO:0000313" key="4">
    <source>
        <dbReference type="Proteomes" id="UP001304300"/>
    </source>
</evidence>